<organism evidence="3 4">
    <name type="scientific">Stephania japonica</name>
    <dbReference type="NCBI Taxonomy" id="461633"/>
    <lineage>
        <taxon>Eukaryota</taxon>
        <taxon>Viridiplantae</taxon>
        <taxon>Streptophyta</taxon>
        <taxon>Embryophyta</taxon>
        <taxon>Tracheophyta</taxon>
        <taxon>Spermatophyta</taxon>
        <taxon>Magnoliopsida</taxon>
        <taxon>Ranunculales</taxon>
        <taxon>Menispermaceae</taxon>
        <taxon>Menispermoideae</taxon>
        <taxon>Cissampelideae</taxon>
        <taxon>Stephania</taxon>
    </lineage>
</organism>
<dbReference type="SUPFAM" id="SSF51182">
    <property type="entry name" value="RmlC-like cupins"/>
    <property type="match status" value="1"/>
</dbReference>
<dbReference type="Proteomes" id="UP001417504">
    <property type="component" value="Unassembled WGS sequence"/>
</dbReference>
<dbReference type="SMART" id="SM00835">
    <property type="entry name" value="Cupin_1"/>
    <property type="match status" value="2"/>
</dbReference>
<dbReference type="Pfam" id="PF00190">
    <property type="entry name" value="Cupin_1"/>
    <property type="match status" value="2"/>
</dbReference>
<dbReference type="EMBL" id="JBBNAE010000005">
    <property type="protein sequence ID" value="KAK9124333.1"/>
    <property type="molecule type" value="Genomic_DNA"/>
</dbReference>
<proteinExistence type="predicted"/>
<dbReference type="InterPro" id="IPR011051">
    <property type="entry name" value="RmlC_Cupin_sf"/>
</dbReference>
<dbReference type="PANTHER" id="PTHR31189">
    <property type="entry name" value="OS03G0336100 PROTEIN-RELATED"/>
    <property type="match status" value="1"/>
</dbReference>
<dbReference type="InterPro" id="IPR014710">
    <property type="entry name" value="RmlC-like_jellyroll"/>
</dbReference>
<gene>
    <name evidence="3" type="ORF">Sjap_013935</name>
</gene>
<comment type="caution">
    <text evidence="3">The sequence shown here is derived from an EMBL/GenBank/DDBJ whole genome shotgun (WGS) entry which is preliminary data.</text>
</comment>
<keyword evidence="1" id="KW-0732">Signal</keyword>
<evidence type="ECO:0000256" key="1">
    <source>
        <dbReference type="SAM" id="SignalP"/>
    </source>
</evidence>
<dbReference type="PANTHER" id="PTHR31189:SF2">
    <property type="entry name" value="RMLC-LIKE CUPINS SUPERFAMILY PROTEIN"/>
    <property type="match status" value="1"/>
</dbReference>
<accession>A0AAP0IYZ1</accession>
<keyword evidence="4" id="KW-1185">Reference proteome</keyword>
<feature type="signal peptide" evidence="1">
    <location>
        <begin position="1"/>
        <end position="25"/>
    </location>
</feature>
<dbReference type="AlphaFoldDB" id="A0AAP0IYZ1"/>
<feature type="chain" id="PRO_5042990733" description="Cupin type-1 domain-containing protein" evidence="1">
    <location>
        <begin position="26"/>
        <end position="468"/>
    </location>
</feature>
<sequence>MMGSRIGELLLLVCLLMALSGPLMGMRDRDDHHGDEGEEEKEVPFEKRFLLQRKQEVVRTDAGDVRVVRGFAYQVGVESPMHIGFINMEPSSLFLPQYMDSTLTIFVRKGEARIGWIHKAKLEEKEMKTGDLYVIPAGSTFYIANIGEGQRLRLICSIDNRENMGRKPFQSFFIGGGLNPTSIFAGFGPKTMATALNISIPELGEFMSRQVKGPIVYANVTKTKSLFNQNHGRRQEDGEEDESAATTTTSTWTWAWRKLLRRVTRSRSSNKTGKTVHFPDVYNLYKRKPDFENKYGSTMSLYDNEYSPLGIPNISVYLANLKAGAMLGPHHNPTAIEFGIVLVGSGSIEIVYPNGTTAMVATVGEDDVFWVPQYFPFCQIASRNGPFIFFGFTTASRDNKPQILVGEGSVFTTMNTDVMAMAFGVPTQEFDRVRKAQNGSVIFSSPGAAPADMDEGGEGAGIRRFGGI</sequence>
<evidence type="ECO:0000313" key="4">
    <source>
        <dbReference type="Proteomes" id="UP001417504"/>
    </source>
</evidence>
<protein>
    <recommendedName>
        <fullName evidence="2">Cupin type-1 domain-containing protein</fullName>
    </recommendedName>
</protein>
<dbReference type="InterPro" id="IPR006045">
    <property type="entry name" value="Cupin_1"/>
</dbReference>
<dbReference type="CDD" id="cd02245">
    <property type="entry name" value="cupin_7S_vicilin-like_C"/>
    <property type="match status" value="1"/>
</dbReference>
<dbReference type="CDD" id="cd02244">
    <property type="entry name" value="cupin_7S_vicilin-like_N"/>
    <property type="match status" value="1"/>
</dbReference>
<reference evidence="3 4" key="1">
    <citation type="submission" date="2024-01" db="EMBL/GenBank/DDBJ databases">
        <title>Genome assemblies of Stephania.</title>
        <authorList>
            <person name="Yang L."/>
        </authorList>
    </citation>
    <scope>NUCLEOTIDE SEQUENCE [LARGE SCALE GENOMIC DNA]</scope>
    <source>
        <strain evidence="3">QJT</strain>
        <tissue evidence="3">Leaf</tissue>
    </source>
</reference>
<name>A0AAP0IYZ1_9MAGN</name>
<evidence type="ECO:0000313" key="3">
    <source>
        <dbReference type="EMBL" id="KAK9124333.1"/>
    </source>
</evidence>
<dbReference type="Gene3D" id="2.60.120.10">
    <property type="entry name" value="Jelly Rolls"/>
    <property type="match status" value="2"/>
</dbReference>
<feature type="domain" description="Cupin type-1" evidence="2">
    <location>
        <begin position="282"/>
        <end position="431"/>
    </location>
</feature>
<dbReference type="InterPro" id="IPR050253">
    <property type="entry name" value="Seed_Storage-Functional"/>
</dbReference>
<evidence type="ECO:0000259" key="2">
    <source>
        <dbReference type="SMART" id="SM00835"/>
    </source>
</evidence>
<feature type="domain" description="Cupin type-1" evidence="2">
    <location>
        <begin position="49"/>
        <end position="204"/>
    </location>
</feature>